<dbReference type="InterPro" id="IPR027417">
    <property type="entry name" value="P-loop_NTPase"/>
</dbReference>
<accession>A0A5A7MMD1</accession>
<evidence type="ECO:0000259" key="2">
    <source>
        <dbReference type="Pfam" id="PF17289"/>
    </source>
</evidence>
<name>A0A5A7MMD1_COMTE</name>
<evidence type="ECO:0000313" key="4">
    <source>
        <dbReference type="Proteomes" id="UP000323105"/>
    </source>
</evidence>
<dbReference type="RefSeq" id="WP_149357189.1">
    <property type="nucleotide sequence ID" value="NZ_BKBW01000021.1"/>
</dbReference>
<dbReference type="AlphaFoldDB" id="A0A5A7MMD1"/>
<dbReference type="Pfam" id="PF03237">
    <property type="entry name" value="Terminase_6N"/>
    <property type="match status" value="1"/>
</dbReference>
<dbReference type="InterPro" id="IPR035421">
    <property type="entry name" value="Terminase_6C"/>
</dbReference>
<comment type="caution">
    <text evidence="3">The sequence shown here is derived from an EMBL/GenBank/DDBJ whole genome shotgun (WGS) entry which is preliminary data.</text>
</comment>
<reference evidence="3 4" key="1">
    <citation type="journal article" date="2019" name="Microbiol. Resour. Announc.">
        <title>Draft Genome Sequence of Comamonas testosteroni TA441, a Bacterium That Has a Cryptic Phenol Degradation Gene Cluster.</title>
        <authorList>
            <person name="Arai H."/>
            <person name="Ishii M."/>
        </authorList>
    </citation>
    <scope>NUCLEOTIDE SEQUENCE [LARGE SCALE GENOMIC DNA]</scope>
    <source>
        <strain evidence="3 4">TA441</strain>
    </source>
</reference>
<dbReference type="Pfam" id="PF17289">
    <property type="entry name" value="Terminase_6C"/>
    <property type="match status" value="1"/>
</dbReference>
<evidence type="ECO:0000256" key="1">
    <source>
        <dbReference type="ARBA" id="ARBA00022612"/>
    </source>
</evidence>
<dbReference type="EMBL" id="BKBW01000021">
    <property type="protein sequence ID" value="GEQ77934.1"/>
    <property type="molecule type" value="Genomic_DNA"/>
</dbReference>
<dbReference type="Gene3D" id="3.30.420.280">
    <property type="match status" value="1"/>
</dbReference>
<feature type="domain" description="Terminase large subunit gp17-like C-terminal" evidence="2">
    <location>
        <begin position="315"/>
        <end position="457"/>
    </location>
</feature>
<dbReference type="Proteomes" id="UP000323105">
    <property type="component" value="Unassembled WGS sequence"/>
</dbReference>
<keyword evidence="1" id="KW-1188">Viral release from host cell</keyword>
<sequence length="482" mass="54259">MLADSVLHLTPEQRIELGGLLDELERRRRTRMLETMFPDTGALRRALYPRHVEFFELGATCSERVFMAGNRVGKTMAAGTELAYHLTGRYPWWWAGHRFTKPVRALISGDTHETTRDILQLKLLGSTTDKPENFGTGLIPGDSITGIVARSHVKGAVERAMIRHESGGESELWMRSYVQGREIFQGFELDIFWADEECPEDVYEEGQVRLMTREGISMLTFTPLSGLTALVQQLTSPDPEGKVIGRAVVQCGWDDVPHLTEEAKAKLLSRLMPHQRDARTKGVPALGAGAIYPVPESDIVVPDFQIPDFWPRAYGMDVGWNRTAAVWGAHDRDSDIVYLYSNHYRGQAEPSVHAASIKARGDWIQGAIDPASRGRSQKDGEQLLQNYVDLGLQLVTANNGVEAGIYQVWERMSTGRLKVFKSMHDWLNEYRIYRRDDKGQIVKKDDHAMDATRYLIVTGLGLATVKPRAAGQARRKLSWRVT</sequence>
<dbReference type="Gene3D" id="3.40.50.300">
    <property type="entry name" value="P-loop containing nucleotide triphosphate hydrolases"/>
    <property type="match status" value="1"/>
</dbReference>
<evidence type="ECO:0000313" key="3">
    <source>
        <dbReference type="EMBL" id="GEQ77934.1"/>
    </source>
</evidence>
<organism evidence="3 4">
    <name type="scientific">Comamonas testosteroni</name>
    <name type="common">Pseudomonas testosteroni</name>
    <dbReference type="NCBI Taxonomy" id="285"/>
    <lineage>
        <taxon>Bacteria</taxon>
        <taxon>Pseudomonadati</taxon>
        <taxon>Pseudomonadota</taxon>
        <taxon>Betaproteobacteria</taxon>
        <taxon>Burkholderiales</taxon>
        <taxon>Comamonadaceae</taxon>
        <taxon>Comamonas</taxon>
    </lineage>
</organism>
<protein>
    <submittedName>
        <fullName evidence="3">DNA packaging protein</fullName>
    </submittedName>
</protein>
<gene>
    <name evidence="3" type="primary">gp2</name>
    <name evidence="3" type="ORF">CTTA_4939</name>
</gene>
<proteinExistence type="predicted"/>